<evidence type="ECO:0000256" key="1">
    <source>
        <dbReference type="SAM" id="MobiDB-lite"/>
    </source>
</evidence>
<dbReference type="EMBL" id="JASSZA010000007">
    <property type="protein sequence ID" value="KAK2105131.1"/>
    <property type="molecule type" value="Genomic_DNA"/>
</dbReference>
<dbReference type="PANTHER" id="PTHR16230:SF4">
    <property type="entry name" value="BIOGENESIS OF LYSOSOME-RELATED ORGANELLES COMPLEX 1 SUBUNIT 4"/>
    <property type="match status" value="1"/>
</dbReference>
<accession>A0ABQ9V6X3</accession>
<proteinExistence type="predicted"/>
<gene>
    <name evidence="2" type="ORF">P7K49_014645</name>
</gene>
<feature type="compositionally biased region" description="Acidic residues" evidence="1">
    <location>
        <begin position="43"/>
        <end position="53"/>
    </location>
</feature>
<feature type="region of interest" description="Disordered" evidence="1">
    <location>
        <begin position="1"/>
        <end position="112"/>
    </location>
</feature>
<feature type="compositionally biased region" description="Acidic residues" evidence="1">
    <location>
        <begin position="1"/>
        <end position="13"/>
    </location>
</feature>
<comment type="caution">
    <text evidence="2">The sequence shown here is derived from an EMBL/GenBank/DDBJ whole genome shotgun (WGS) entry which is preliminary data.</text>
</comment>
<organism evidence="2 3">
    <name type="scientific">Saguinus oedipus</name>
    <name type="common">Cotton-top tamarin</name>
    <name type="synonym">Oedipomidas oedipus</name>
    <dbReference type="NCBI Taxonomy" id="9490"/>
    <lineage>
        <taxon>Eukaryota</taxon>
        <taxon>Metazoa</taxon>
        <taxon>Chordata</taxon>
        <taxon>Craniata</taxon>
        <taxon>Vertebrata</taxon>
        <taxon>Euteleostomi</taxon>
        <taxon>Mammalia</taxon>
        <taxon>Eutheria</taxon>
        <taxon>Euarchontoglires</taxon>
        <taxon>Primates</taxon>
        <taxon>Haplorrhini</taxon>
        <taxon>Platyrrhini</taxon>
        <taxon>Cebidae</taxon>
        <taxon>Callitrichinae</taxon>
        <taxon>Saguinus</taxon>
    </lineage>
</organism>
<protein>
    <submittedName>
        <fullName evidence="2">Uncharacterized protein</fullName>
    </submittedName>
</protein>
<keyword evidence="3" id="KW-1185">Reference proteome</keyword>
<name>A0ABQ9V6X3_SAGOE</name>
<evidence type="ECO:0000313" key="3">
    <source>
        <dbReference type="Proteomes" id="UP001266305"/>
    </source>
</evidence>
<evidence type="ECO:0000313" key="2">
    <source>
        <dbReference type="EMBL" id="KAK2105131.1"/>
    </source>
</evidence>
<sequence length="287" mass="31620">MEDEKGEGEDSEERDLAAEEPLLASRTVNGSRLVPYSCRENYSDSEEEDDDDVASTRQVLKDDSLSRRRPRGTHSKPLSPLTATSAEGRLETSVQGGGGLAMNDRTAAARSLDRSRNLEEAVAAEQGGRAAVCRLERGQWRRVPEPQQRLRAVGGRGHGGHRAWPRPATATPRRRTLCVCLLPGAGARPEVEALDLSLEDLLTRVDEFVGMLDMLRGDSSHIVEGVLHIHGKATEMGINRLEAFVRMVGGHLARMKEQVTKAETEAELGTFPRVFKMLLHTMKQACY</sequence>
<dbReference type="Proteomes" id="UP001266305">
    <property type="component" value="Unassembled WGS sequence"/>
</dbReference>
<dbReference type="InterPro" id="IPR024857">
    <property type="entry name" value="Cappuccino"/>
</dbReference>
<reference evidence="2 3" key="1">
    <citation type="submission" date="2023-05" db="EMBL/GenBank/DDBJ databases">
        <title>B98-5 Cell Line De Novo Hybrid Assembly: An Optical Mapping Approach.</title>
        <authorList>
            <person name="Kananen K."/>
            <person name="Auerbach J.A."/>
            <person name="Kautto E."/>
            <person name="Blachly J.S."/>
        </authorList>
    </citation>
    <scope>NUCLEOTIDE SEQUENCE [LARGE SCALE GENOMIC DNA]</scope>
    <source>
        <strain evidence="2">B95-8</strain>
        <tissue evidence="2">Cell line</tissue>
    </source>
</reference>
<dbReference type="PANTHER" id="PTHR16230">
    <property type="entry name" value="CAPPUCCINO"/>
    <property type="match status" value="1"/>
</dbReference>